<evidence type="ECO:0000256" key="1">
    <source>
        <dbReference type="ARBA" id="ARBA00022679"/>
    </source>
</evidence>
<feature type="binding site" evidence="2">
    <location>
        <position position="22"/>
    </location>
    <ligand>
        <name>Zn(2+)</name>
        <dbReference type="ChEBI" id="CHEBI:29105"/>
        <label>1</label>
    </ligand>
</feature>
<dbReference type="OrthoDB" id="33422at2157"/>
<keyword evidence="3" id="KW-0547">Nucleotide-binding</keyword>
<evidence type="ECO:0000313" key="13">
    <source>
        <dbReference type="Proteomes" id="UP000056255"/>
    </source>
</evidence>
<evidence type="ECO:0000313" key="11">
    <source>
        <dbReference type="EMBL" id="AKV83461.1"/>
    </source>
</evidence>
<gene>
    <name evidence="6" type="ORF">HA72_1487</name>
    <name evidence="7" type="ORF">MsedA_1508</name>
    <name evidence="8" type="ORF">MsedB_1510</name>
    <name evidence="9" type="ORF">MsedC_1508</name>
    <name evidence="10" type="ORF">MsedD_1509</name>
    <name evidence="11" type="ORF">MsedE_1514</name>
</gene>
<dbReference type="InterPro" id="IPR011063">
    <property type="entry name" value="TilS/TtcA_N"/>
</dbReference>
<dbReference type="EMBL" id="CP008822">
    <property type="protein sequence ID" value="AIM27628.1"/>
    <property type="molecule type" value="Genomic_DNA"/>
</dbReference>
<feature type="binding site" evidence="3">
    <location>
        <position position="59"/>
    </location>
    <ligand>
        <name>ATP</name>
        <dbReference type="ChEBI" id="CHEBI:30616"/>
    </ligand>
</feature>
<dbReference type="Proteomes" id="UP000029084">
    <property type="component" value="Chromosome"/>
</dbReference>
<evidence type="ECO:0000256" key="3">
    <source>
        <dbReference type="PIRSR" id="PIRSR004976-51"/>
    </source>
</evidence>
<keyword evidence="2" id="KW-0862">Zinc</keyword>
<feature type="domain" description="tRNA(Ile)-lysidine/2-thiocytidine synthase N-terminal" evidence="4">
    <location>
        <begin position="50"/>
        <end position="229"/>
    </location>
</feature>
<dbReference type="GeneID" id="91755991"/>
<evidence type="ECO:0000313" key="7">
    <source>
        <dbReference type="EMBL" id="AKV74486.1"/>
    </source>
</evidence>
<evidence type="ECO:0000313" key="15">
    <source>
        <dbReference type="Proteomes" id="UP000062398"/>
    </source>
</evidence>
<reference evidence="11 13" key="3">
    <citation type="submission" date="2015-07" db="EMBL/GenBank/DDBJ databases">
        <title>Physiological, transcriptional responses and genome re-sequencing of acid resistant extremely thermoacidophilic Metallosphaera sedula SARC-M1.</title>
        <authorList>
            <person name="Ai C."/>
            <person name="McCarthy S."/>
            <person name="Eckrich V."/>
            <person name="Rudrappa D."/>
            <person name="Qiu G."/>
            <person name="Blum P."/>
        </authorList>
    </citation>
    <scope>NUCLEOTIDE SEQUENCE [LARGE SCALE GENOMIC DNA]</scope>
    <source>
        <strain evidence="11 13">SARC-M1</strain>
    </source>
</reference>
<keyword evidence="2" id="KW-0479">Metal-binding</keyword>
<evidence type="ECO:0000313" key="9">
    <source>
        <dbReference type="EMBL" id="AKV78976.1"/>
    </source>
</evidence>
<feature type="binding site" evidence="2">
    <location>
        <position position="284"/>
    </location>
    <ligand>
        <name>Zn(2+)</name>
        <dbReference type="ChEBI" id="CHEBI:29105"/>
        <label>2</label>
    </ligand>
</feature>
<dbReference type="Proteomes" id="UP000062475">
    <property type="component" value="Chromosome"/>
</dbReference>
<feature type="binding site" evidence="3">
    <location>
        <position position="163"/>
    </location>
    <ligand>
        <name>ATP</name>
        <dbReference type="ChEBI" id="CHEBI:30616"/>
    </ligand>
</feature>
<evidence type="ECO:0000256" key="2">
    <source>
        <dbReference type="PIRSR" id="PIRSR004976-50"/>
    </source>
</evidence>
<evidence type="ECO:0000313" key="10">
    <source>
        <dbReference type="EMBL" id="AKV81221.1"/>
    </source>
</evidence>
<dbReference type="PANTHER" id="PTHR11807">
    <property type="entry name" value="ATPASES OF THE PP SUPERFAMILY-RELATED"/>
    <property type="match status" value="1"/>
</dbReference>
<dbReference type="Proteomes" id="UP000062398">
    <property type="component" value="Chromosome"/>
</dbReference>
<dbReference type="GO" id="GO:0046872">
    <property type="term" value="F:metal ion binding"/>
    <property type="evidence" value="ECO:0007669"/>
    <property type="project" value="UniProtKB-KW"/>
</dbReference>
<dbReference type="InterPro" id="IPR035107">
    <property type="entry name" value="tRNA_thiolation_TtcA_Ctu1"/>
</dbReference>
<dbReference type="EMBL" id="CP012175">
    <property type="protein sequence ID" value="AKV81221.1"/>
    <property type="molecule type" value="Genomic_DNA"/>
</dbReference>
<feature type="binding site" evidence="2">
    <location>
        <position position="6"/>
    </location>
    <ligand>
        <name>Zn(2+)</name>
        <dbReference type="ChEBI" id="CHEBI:29105"/>
        <label>1</label>
    </ligand>
</feature>
<dbReference type="Proteomes" id="UP000068832">
    <property type="component" value="Chromosome"/>
</dbReference>
<proteinExistence type="predicted"/>
<feature type="binding site" evidence="2">
    <location>
        <position position="25"/>
    </location>
    <ligand>
        <name>Zn(2+)</name>
        <dbReference type="ChEBI" id="CHEBI:29105"/>
        <label>1</label>
    </ligand>
</feature>
<dbReference type="InterPro" id="IPR054306">
    <property type="entry name" value="TtuA-like_LIM_N"/>
</dbReference>
<evidence type="ECO:0000313" key="17">
    <source>
        <dbReference type="Proteomes" id="UP000068832"/>
    </source>
</evidence>
<dbReference type="Pfam" id="PF22082">
    <property type="entry name" value="TtuA_LIM_N"/>
    <property type="match status" value="1"/>
</dbReference>
<dbReference type="Proteomes" id="UP000061362">
    <property type="component" value="Chromosome"/>
</dbReference>
<dbReference type="GO" id="GO:0000049">
    <property type="term" value="F:tRNA binding"/>
    <property type="evidence" value="ECO:0007669"/>
    <property type="project" value="TreeGrafter"/>
</dbReference>
<organism evidence="6 12">
    <name type="scientific">Metallosphaera sedula</name>
    <dbReference type="NCBI Taxonomy" id="43687"/>
    <lineage>
        <taxon>Archaea</taxon>
        <taxon>Thermoproteota</taxon>
        <taxon>Thermoprotei</taxon>
        <taxon>Sulfolobales</taxon>
        <taxon>Sulfolobaceae</taxon>
        <taxon>Metallosphaera</taxon>
    </lineage>
</organism>
<evidence type="ECO:0000313" key="6">
    <source>
        <dbReference type="EMBL" id="AIM27628.1"/>
    </source>
</evidence>
<keyword evidence="1" id="KW-0808">Transferase</keyword>
<evidence type="ECO:0000313" key="12">
    <source>
        <dbReference type="Proteomes" id="UP000029084"/>
    </source>
</evidence>
<keyword evidence="3" id="KW-0067">ATP-binding</keyword>
<accession>A0A088E6M7</accession>
<feature type="binding site" evidence="2">
    <location>
        <position position="287"/>
    </location>
    <ligand>
        <name>Zn(2+)</name>
        <dbReference type="ChEBI" id="CHEBI:29105"/>
        <label>2</label>
    </ligand>
</feature>
<evidence type="ECO:0000259" key="4">
    <source>
        <dbReference type="Pfam" id="PF01171"/>
    </source>
</evidence>
<reference evidence="14 15" key="2">
    <citation type="journal article" date="2015" name="Genome Announc.">
        <title>Complete Genome Sequences of Evolved Arsenate-Resistant Metallosphaera sedula Strains.</title>
        <authorList>
            <person name="Ai C."/>
            <person name="McCarthy S."/>
            <person name="Schackwitz W."/>
            <person name="Martin J."/>
            <person name="Lipzen A."/>
            <person name="Blum P."/>
        </authorList>
    </citation>
    <scope>NUCLEOTIDE SEQUENCE [LARGE SCALE GENOMIC DNA]</scope>
    <source>
        <strain evidence="9 15">ARS120-1</strain>
        <strain evidence="10 14">ARS120-2</strain>
        <strain evidence="7 17">ARS50-1</strain>
        <strain evidence="8 16">ARS50-2</strain>
    </source>
</reference>
<feature type="binding site" evidence="3">
    <location>
        <begin position="53"/>
        <end position="55"/>
    </location>
    <ligand>
        <name>ATP</name>
        <dbReference type="ChEBI" id="CHEBI:30616"/>
    </ligand>
</feature>
<dbReference type="Proteomes" id="UP000056255">
    <property type="component" value="Chromosome"/>
</dbReference>
<protein>
    <submittedName>
        <fullName evidence="6">PP-loop domain protein</fullName>
    </submittedName>
    <submittedName>
        <fullName evidence="7">PP-loop domain-containing protein</fullName>
    </submittedName>
</protein>
<feature type="binding site" evidence="2">
    <location>
        <position position="301"/>
    </location>
    <ligand>
        <name>Zn(2+)</name>
        <dbReference type="ChEBI" id="CHEBI:29105"/>
        <label>2</label>
    </ligand>
</feature>
<dbReference type="SUPFAM" id="SSF52402">
    <property type="entry name" value="Adenine nucleotide alpha hydrolases-like"/>
    <property type="match status" value="1"/>
</dbReference>
<dbReference type="Gene3D" id="3.40.50.620">
    <property type="entry name" value="HUPs"/>
    <property type="match status" value="1"/>
</dbReference>
<feature type="domain" description="2-thiouridine synthetase TtuA-like N-terminal LIM" evidence="5">
    <location>
        <begin position="3"/>
        <end position="26"/>
    </location>
</feature>
<dbReference type="GO" id="GO:0002144">
    <property type="term" value="C:cytosolic tRNA wobble base thiouridylase complex"/>
    <property type="evidence" value="ECO:0007669"/>
    <property type="project" value="TreeGrafter"/>
</dbReference>
<sequence length="318" mass="35057">MYCKKCGSKAIIKITSANLTLCSSHFTEWLEGRVERTIRDYGMIRGGERVAVAVSGGKDSTTLLHVLAKLSGKMGFEVVGINIDLGIDRGTKYSSLSTEFAVKNFEKLGVEYKVVSLKEKHGFTIDEAKVKIKRPVCSTCGLVKRYVLEEAAQELGADVLATGHNLNDMAVFVLSGYHSGDLSNLARLRAVSPAENGYIRKIKPLFLVSEKETTTYALINGIPFIMDSCPNNPRVGGPTSDKLRRIIENAEDEIPGFMLRLVENFETKIRPFFEDLPKFNLGKCKICGRPTNSDREICSFCAVKIKMTGGESQIVKGN</sequence>
<feature type="binding site" evidence="2">
    <location>
        <position position="298"/>
    </location>
    <ligand>
        <name>Zn(2+)</name>
        <dbReference type="ChEBI" id="CHEBI:29105"/>
        <label>2</label>
    </ligand>
</feature>
<dbReference type="EMBL" id="CP012176">
    <property type="protein sequence ID" value="AKV83461.1"/>
    <property type="molecule type" value="Genomic_DNA"/>
</dbReference>
<dbReference type="EMBL" id="CP012173">
    <property type="protein sequence ID" value="AKV76725.1"/>
    <property type="molecule type" value="Genomic_DNA"/>
</dbReference>
<dbReference type="AlphaFoldDB" id="A0A088E6M7"/>
<dbReference type="EMBL" id="CP012174">
    <property type="protein sequence ID" value="AKV78976.1"/>
    <property type="molecule type" value="Genomic_DNA"/>
</dbReference>
<dbReference type="Pfam" id="PF01171">
    <property type="entry name" value="ATP_bind_3"/>
    <property type="match status" value="1"/>
</dbReference>
<feature type="binding site" evidence="3">
    <location>
        <position position="83"/>
    </location>
    <ligand>
        <name>ATP</name>
        <dbReference type="ChEBI" id="CHEBI:30616"/>
    </ligand>
</feature>
<dbReference type="PANTHER" id="PTHR11807:SF12">
    <property type="entry name" value="CYTOPLASMIC TRNA 2-THIOLATION PROTEIN 1"/>
    <property type="match status" value="1"/>
</dbReference>
<feature type="binding site" evidence="2">
    <location>
        <position position="3"/>
    </location>
    <ligand>
        <name>Zn(2+)</name>
        <dbReference type="ChEBI" id="CHEBI:29105"/>
        <label>1</label>
    </ligand>
</feature>
<reference evidence="6 12" key="1">
    <citation type="journal article" date="2014" name="J. Bacteriol.">
        <title>Role of an Archaeal PitA Transporter in the Copper and Arsenic Resistance of Metallosphaera sedula, an Extreme Thermoacidophile.</title>
        <authorList>
            <person name="McCarthy S."/>
            <person name="Ai C."/>
            <person name="Wheaton G."/>
            <person name="Tevatia R."/>
            <person name="Eckrich V."/>
            <person name="Kelly R."/>
            <person name="Blum P."/>
        </authorList>
    </citation>
    <scope>NUCLEOTIDE SEQUENCE [LARGE SCALE GENOMIC DNA]</scope>
    <source>
        <strain evidence="6 12">CuR1</strain>
    </source>
</reference>
<evidence type="ECO:0000313" key="16">
    <source>
        <dbReference type="Proteomes" id="UP000062475"/>
    </source>
</evidence>
<name>A0A088E6M7_9CREN</name>
<evidence type="ECO:0000259" key="5">
    <source>
        <dbReference type="Pfam" id="PF22082"/>
    </source>
</evidence>
<dbReference type="PATRIC" id="fig|43687.5.peg.1616"/>
<evidence type="ECO:0000313" key="14">
    <source>
        <dbReference type="Proteomes" id="UP000061362"/>
    </source>
</evidence>
<dbReference type="InterPro" id="IPR014729">
    <property type="entry name" value="Rossmann-like_a/b/a_fold"/>
</dbReference>
<dbReference type="RefSeq" id="WP_012021431.1">
    <property type="nucleotide sequence ID" value="NZ_AP019770.1"/>
</dbReference>
<dbReference type="PIRSF" id="PIRSF004976">
    <property type="entry name" value="ATPase_YdaO"/>
    <property type="match status" value="1"/>
</dbReference>
<dbReference type="OMA" id="KPVRGIC"/>
<evidence type="ECO:0000313" key="8">
    <source>
        <dbReference type="EMBL" id="AKV76725.1"/>
    </source>
</evidence>
<dbReference type="GO" id="GO:0016740">
    <property type="term" value="F:transferase activity"/>
    <property type="evidence" value="ECO:0007669"/>
    <property type="project" value="UniProtKB-KW"/>
</dbReference>
<dbReference type="GO" id="GO:0005524">
    <property type="term" value="F:ATP binding"/>
    <property type="evidence" value="ECO:0007669"/>
    <property type="project" value="UniProtKB-KW"/>
</dbReference>
<feature type="binding site" evidence="3">
    <location>
        <position position="168"/>
    </location>
    <ligand>
        <name>ATP</name>
        <dbReference type="ChEBI" id="CHEBI:30616"/>
    </ligand>
</feature>
<dbReference type="EMBL" id="CP012172">
    <property type="protein sequence ID" value="AKV74486.1"/>
    <property type="molecule type" value="Genomic_DNA"/>
</dbReference>
<dbReference type="GO" id="GO:0002143">
    <property type="term" value="P:tRNA wobble position uridine thiolation"/>
    <property type="evidence" value="ECO:0007669"/>
    <property type="project" value="TreeGrafter"/>
</dbReference>